<feature type="transmembrane region" description="Helical" evidence="1">
    <location>
        <begin position="125"/>
        <end position="147"/>
    </location>
</feature>
<dbReference type="Proteomes" id="UP001160390">
    <property type="component" value="Unassembled WGS sequence"/>
</dbReference>
<comment type="caution">
    <text evidence="2">The sequence shown here is derived from an EMBL/GenBank/DDBJ whole genome shotgun (WGS) entry which is preliminary data.</text>
</comment>
<evidence type="ECO:0000313" key="2">
    <source>
        <dbReference type="EMBL" id="CAI6019007.1"/>
    </source>
</evidence>
<keyword evidence="1" id="KW-0472">Membrane</keyword>
<gene>
    <name evidence="2" type="ORF">CCHLO57077_00015176</name>
</gene>
<sequence>MRNDTLTLGNPILGGGIEWVGEKVEHFKYAVTGISYFAQTLFSTCLSQPCSDAPDEWVAPTGYYFFVDKCVTESADAYRPAPSKILWQTKDINATFANIARRWRYTKDSRTGTVIQFVTTYRIEWGWIALHCTTAAAMLLFLIFTLLSRAPSGATVPVWKTNNLAILSRGPMISDILLEQLERQARLARVSLLQVGPTDDMSAMDAKPQPSDQVEMTVVQNFGGINKSWHRPTPHYERL</sequence>
<evidence type="ECO:0000256" key="1">
    <source>
        <dbReference type="SAM" id="Phobius"/>
    </source>
</evidence>
<accession>A0AA35PX64</accession>
<reference evidence="2" key="1">
    <citation type="submission" date="2023-01" db="EMBL/GenBank/DDBJ databases">
        <authorList>
            <person name="Piombo E."/>
        </authorList>
    </citation>
    <scope>NUCLEOTIDE SEQUENCE</scope>
</reference>
<protein>
    <submittedName>
        <fullName evidence="2">Uncharacterized protein</fullName>
    </submittedName>
</protein>
<keyword evidence="3" id="KW-1185">Reference proteome</keyword>
<proteinExistence type="predicted"/>
<name>A0AA35PX64_9HYPO</name>
<dbReference type="AlphaFoldDB" id="A0AA35PX64"/>
<organism evidence="2 3">
    <name type="scientific">Clonostachys chloroleuca</name>
    <dbReference type="NCBI Taxonomy" id="1926264"/>
    <lineage>
        <taxon>Eukaryota</taxon>
        <taxon>Fungi</taxon>
        <taxon>Dikarya</taxon>
        <taxon>Ascomycota</taxon>
        <taxon>Pezizomycotina</taxon>
        <taxon>Sordariomycetes</taxon>
        <taxon>Hypocreomycetidae</taxon>
        <taxon>Hypocreales</taxon>
        <taxon>Bionectriaceae</taxon>
        <taxon>Clonostachys</taxon>
    </lineage>
</organism>
<keyword evidence="1" id="KW-0812">Transmembrane</keyword>
<dbReference type="EMBL" id="CABFNP030000456">
    <property type="protein sequence ID" value="CAI6019007.1"/>
    <property type="molecule type" value="Genomic_DNA"/>
</dbReference>
<evidence type="ECO:0000313" key="3">
    <source>
        <dbReference type="Proteomes" id="UP001160390"/>
    </source>
</evidence>
<keyword evidence="1" id="KW-1133">Transmembrane helix</keyword>